<keyword evidence="6" id="KW-0862">Zinc</keyword>
<dbReference type="NCBIfam" id="TIGR01887">
    <property type="entry name" value="dipeptidaselike"/>
    <property type="match status" value="1"/>
</dbReference>
<dbReference type="InterPro" id="IPR010964">
    <property type="entry name" value="M20A_pepV-rel"/>
</dbReference>
<protein>
    <submittedName>
        <fullName evidence="9">Dipeptidase PepV</fullName>
    </submittedName>
</protein>
<gene>
    <name evidence="9" type="primary">pepV</name>
    <name evidence="9" type="ORF">GXN76_13255</name>
</gene>
<dbReference type="Gene3D" id="3.40.630.10">
    <property type="entry name" value="Zn peptidases"/>
    <property type="match status" value="1"/>
</dbReference>
<evidence type="ECO:0000256" key="2">
    <source>
        <dbReference type="ARBA" id="ARBA00006247"/>
    </source>
</evidence>
<dbReference type="GO" id="GO:0006526">
    <property type="term" value="P:L-arginine biosynthetic process"/>
    <property type="evidence" value="ECO:0007669"/>
    <property type="project" value="TreeGrafter"/>
</dbReference>
<evidence type="ECO:0000256" key="7">
    <source>
        <dbReference type="ARBA" id="ARBA00022997"/>
    </source>
</evidence>
<evidence type="ECO:0000256" key="1">
    <source>
        <dbReference type="ARBA" id="ARBA00001947"/>
    </source>
</evidence>
<keyword evidence="8" id="KW-0482">Metalloprotease</keyword>
<keyword evidence="7" id="KW-0224">Dipeptidase</keyword>
<evidence type="ECO:0000313" key="10">
    <source>
        <dbReference type="Proteomes" id="UP000503088"/>
    </source>
</evidence>
<dbReference type="AlphaFoldDB" id="A0A7D3XR52"/>
<dbReference type="GO" id="GO:0008777">
    <property type="term" value="F:acetylornithine deacetylase activity"/>
    <property type="evidence" value="ECO:0007669"/>
    <property type="project" value="TreeGrafter"/>
</dbReference>
<dbReference type="Gene3D" id="3.30.70.360">
    <property type="match status" value="2"/>
</dbReference>
<dbReference type="InterPro" id="IPR036264">
    <property type="entry name" value="Bact_exopeptidase_dim_dom"/>
</dbReference>
<dbReference type="PANTHER" id="PTHR43808:SF31">
    <property type="entry name" value="N-ACETYL-L-CITRULLINE DEACETYLASE"/>
    <property type="match status" value="1"/>
</dbReference>
<evidence type="ECO:0000256" key="8">
    <source>
        <dbReference type="ARBA" id="ARBA00023049"/>
    </source>
</evidence>
<dbReference type="GO" id="GO:0006508">
    <property type="term" value="P:proteolysis"/>
    <property type="evidence" value="ECO:0007669"/>
    <property type="project" value="UniProtKB-KW"/>
</dbReference>
<organism evidence="9 10">
    <name type="scientific">Kroppenstedtia pulmonis</name>
    <dbReference type="NCBI Taxonomy" id="1380685"/>
    <lineage>
        <taxon>Bacteria</taxon>
        <taxon>Bacillati</taxon>
        <taxon>Bacillota</taxon>
        <taxon>Bacilli</taxon>
        <taxon>Bacillales</taxon>
        <taxon>Thermoactinomycetaceae</taxon>
        <taxon>Kroppenstedtia</taxon>
    </lineage>
</organism>
<evidence type="ECO:0000256" key="6">
    <source>
        <dbReference type="ARBA" id="ARBA00022833"/>
    </source>
</evidence>
<dbReference type="SUPFAM" id="SSF53187">
    <property type="entry name" value="Zn-dependent exopeptidases"/>
    <property type="match status" value="1"/>
</dbReference>
<keyword evidence="4" id="KW-0479">Metal-binding</keyword>
<evidence type="ECO:0000313" key="9">
    <source>
        <dbReference type="EMBL" id="QKG85347.1"/>
    </source>
</evidence>
<keyword evidence="5" id="KW-0378">Hydrolase</keyword>
<keyword evidence="10" id="KW-1185">Reference proteome</keyword>
<evidence type="ECO:0000256" key="4">
    <source>
        <dbReference type="ARBA" id="ARBA00022723"/>
    </source>
</evidence>
<dbReference type="InterPro" id="IPR001261">
    <property type="entry name" value="ArgE/DapE_CS"/>
</dbReference>
<comment type="similarity">
    <text evidence="2">Belongs to the peptidase M20A family.</text>
</comment>
<dbReference type="Pfam" id="PF01546">
    <property type="entry name" value="Peptidase_M20"/>
    <property type="match status" value="1"/>
</dbReference>
<dbReference type="NCBIfam" id="NF005591">
    <property type="entry name" value="PRK07318.1"/>
    <property type="match status" value="1"/>
</dbReference>
<keyword evidence="3" id="KW-0645">Protease</keyword>
<evidence type="ECO:0000256" key="5">
    <source>
        <dbReference type="ARBA" id="ARBA00022801"/>
    </source>
</evidence>
<comment type="cofactor">
    <cofactor evidence="1">
        <name>Zn(2+)</name>
        <dbReference type="ChEBI" id="CHEBI:29105"/>
    </cofactor>
</comment>
<dbReference type="Proteomes" id="UP000503088">
    <property type="component" value="Chromosome"/>
</dbReference>
<dbReference type="RefSeq" id="WP_173223921.1">
    <property type="nucleotide sequence ID" value="NZ_CP048104.1"/>
</dbReference>
<name>A0A7D3XR52_9BACL</name>
<reference evidence="9 10" key="1">
    <citation type="submission" date="2020-01" db="EMBL/GenBank/DDBJ databases">
        <authorList>
            <person name="Gulvik C.A."/>
            <person name="Batra D.G."/>
        </authorList>
    </citation>
    <scope>NUCLEOTIDE SEQUENCE [LARGE SCALE GENOMIC DNA]</scope>
    <source>
        <strain evidence="9 10">W9323</strain>
    </source>
</reference>
<dbReference type="SUPFAM" id="SSF55031">
    <property type="entry name" value="Bacterial exopeptidase dimerisation domain"/>
    <property type="match status" value="1"/>
</dbReference>
<dbReference type="GO" id="GO:0008237">
    <property type="term" value="F:metallopeptidase activity"/>
    <property type="evidence" value="ECO:0007669"/>
    <property type="project" value="UniProtKB-KW"/>
</dbReference>
<dbReference type="PROSITE" id="PS00758">
    <property type="entry name" value="ARGE_DAPE_CPG2_1"/>
    <property type="match status" value="1"/>
</dbReference>
<dbReference type="GO" id="GO:0008270">
    <property type="term" value="F:zinc ion binding"/>
    <property type="evidence" value="ECO:0007669"/>
    <property type="project" value="InterPro"/>
</dbReference>
<dbReference type="EMBL" id="CP048104">
    <property type="protein sequence ID" value="QKG85347.1"/>
    <property type="molecule type" value="Genomic_DNA"/>
</dbReference>
<dbReference type="PANTHER" id="PTHR43808">
    <property type="entry name" value="ACETYLORNITHINE DEACETYLASE"/>
    <property type="match status" value="1"/>
</dbReference>
<dbReference type="InterPro" id="IPR002933">
    <property type="entry name" value="Peptidase_M20"/>
</dbReference>
<dbReference type="KEGG" id="kpul:GXN76_13255"/>
<evidence type="ECO:0000256" key="3">
    <source>
        <dbReference type="ARBA" id="ARBA00022670"/>
    </source>
</evidence>
<dbReference type="InterPro" id="IPR050072">
    <property type="entry name" value="Peptidase_M20A"/>
</dbReference>
<proteinExistence type="inferred from homology"/>
<sequence length="471" mass="52457">MSPIDWQQEMAKKKDELLQRLTEICSIESVLDESTAEPGAPFGKGIAKALDYMLNLGRQEGFQIKNVDGYAGHIEYGEGEELIGVLAHLDVVPPGEGWSSPPFSPEVRNGKFYARGAEDDKGPGMAAFFALKLIQESGLPLSKRVRLIYGTDEESQWRDMDVYFRQEEMPIMGFSPDADFPVIHGEKGLIDLVLRGKLDEPSSEKGAWTLCRFVSGERPNMVPDSVKVWLEGENDVFAFKENYQEYLRNRRIRGYAEESDDGLILVMEGVSHHGSEPEKGVNAAYAMAGFLQQIQLDPQGKRFIAMISDCLVDSFTGEKLGIKQYDERMGTLTVNGGVFRYEGGKEQEVHLNIRYPLLGKSEAIRRQTESVLEPYGLRVTEVDHKEGMYVDPDHPLVSTLIRVYEEQTGDKSQPITIGGATYARALKTGVAYGALFPGSSDTAHQCDECIDVEDLIRAASIYAQAIYELAK</sequence>
<dbReference type="CDD" id="cd03888">
    <property type="entry name" value="M20_PepV"/>
    <property type="match status" value="1"/>
</dbReference>
<dbReference type="GO" id="GO:0016805">
    <property type="term" value="F:dipeptidase activity"/>
    <property type="evidence" value="ECO:0007669"/>
    <property type="project" value="UniProtKB-KW"/>
</dbReference>
<accession>A0A7D3XR52</accession>